<dbReference type="PRINTS" id="PR01231">
    <property type="entry name" value="HCO3TRNSPORT"/>
</dbReference>
<keyword evidence="4 5" id="KW-0472">Membrane</keyword>
<dbReference type="InterPro" id="IPR011531">
    <property type="entry name" value="HCO3_transpt-like_TM_dom"/>
</dbReference>
<keyword evidence="3 5" id="KW-1133">Transmembrane helix</keyword>
<dbReference type="PANTHER" id="PTHR11453:SF36">
    <property type="entry name" value="ANION EXCHANGE PROTEIN"/>
    <property type="match status" value="1"/>
</dbReference>
<feature type="transmembrane region" description="Helical" evidence="5">
    <location>
        <begin position="87"/>
        <end position="106"/>
    </location>
</feature>
<evidence type="ECO:0000256" key="2">
    <source>
        <dbReference type="ARBA" id="ARBA00022692"/>
    </source>
</evidence>
<dbReference type="OrthoDB" id="1735926at2759"/>
<evidence type="ECO:0000256" key="5">
    <source>
        <dbReference type="SAM" id="Phobius"/>
    </source>
</evidence>
<dbReference type="EMBL" id="UYRU01067032">
    <property type="protein sequence ID" value="VDN16779.1"/>
    <property type="molecule type" value="Genomic_DNA"/>
</dbReference>
<dbReference type="GO" id="GO:0005886">
    <property type="term" value="C:plasma membrane"/>
    <property type="evidence" value="ECO:0007669"/>
    <property type="project" value="TreeGrafter"/>
</dbReference>
<organism evidence="7 8">
    <name type="scientific">Dibothriocephalus latus</name>
    <name type="common">Fish tapeworm</name>
    <name type="synonym">Diphyllobothrium latum</name>
    <dbReference type="NCBI Taxonomy" id="60516"/>
    <lineage>
        <taxon>Eukaryota</taxon>
        <taxon>Metazoa</taxon>
        <taxon>Spiralia</taxon>
        <taxon>Lophotrochozoa</taxon>
        <taxon>Platyhelminthes</taxon>
        <taxon>Cestoda</taxon>
        <taxon>Eucestoda</taxon>
        <taxon>Diphyllobothriidea</taxon>
        <taxon>Diphyllobothriidae</taxon>
        <taxon>Dibothriocephalus</taxon>
    </lineage>
</organism>
<protein>
    <recommendedName>
        <fullName evidence="6">Bicarbonate transporter-like transmembrane domain-containing protein</fullName>
    </recommendedName>
</protein>
<keyword evidence="2 5" id="KW-0812">Transmembrane</keyword>
<dbReference type="Pfam" id="PF00955">
    <property type="entry name" value="HCO3_cotransp"/>
    <property type="match status" value="1"/>
</dbReference>
<feature type="domain" description="Bicarbonate transporter-like transmembrane" evidence="6">
    <location>
        <begin position="1"/>
        <end position="112"/>
    </location>
</feature>
<dbReference type="InterPro" id="IPR003020">
    <property type="entry name" value="HCO3_transpt_euk"/>
</dbReference>
<evidence type="ECO:0000256" key="3">
    <source>
        <dbReference type="ARBA" id="ARBA00022989"/>
    </source>
</evidence>
<proteinExistence type="predicted"/>
<reference evidence="7 8" key="1">
    <citation type="submission" date="2018-11" db="EMBL/GenBank/DDBJ databases">
        <authorList>
            <consortium name="Pathogen Informatics"/>
        </authorList>
    </citation>
    <scope>NUCLEOTIDE SEQUENCE [LARGE SCALE GENOMIC DNA]</scope>
</reference>
<dbReference type="GO" id="GO:0051453">
    <property type="term" value="P:regulation of intracellular pH"/>
    <property type="evidence" value="ECO:0007669"/>
    <property type="project" value="TreeGrafter"/>
</dbReference>
<feature type="transmembrane region" description="Helical" evidence="5">
    <location>
        <begin position="54"/>
        <end position="75"/>
    </location>
</feature>
<name>A0A3P7P8Z4_DIBLA</name>
<evidence type="ECO:0000256" key="1">
    <source>
        <dbReference type="ARBA" id="ARBA00004141"/>
    </source>
</evidence>
<evidence type="ECO:0000259" key="6">
    <source>
        <dbReference type="Pfam" id="PF00955"/>
    </source>
</evidence>
<accession>A0A3P7P8Z4</accession>
<evidence type="ECO:0000313" key="8">
    <source>
        <dbReference type="Proteomes" id="UP000281553"/>
    </source>
</evidence>
<keyword evidence="8" id="KW-1185">Reference proteome</keyword>
<dbReference type="GO" id="GO:0005452">
    <property type="term" value="F:solute:inorganic anion antiporter activity"/>
    <property type="evidence" value="ECO:0007669"/>
    <property type="project" value="InterPro"/>
</dbReference>
<dbReference type="GO" id="GO:0006820">
    <property type="term" value="P:monoatomic anion transport"/>
    <property type="evidence" value="ECO:0007669"/>
    <property type="project" value="InterPro"/>
</dbReference>
<comment type="subcellular location">
    <subcellularLocation>
        <location evidence="1">Membrane</location>
        <topology evidence="1">Multi-pass membrane protein</topology>
    </subcellularLocation>
</comment>
<dbReference type="PANTHER" id="PTHR11453">
    <property type="entry name" value="ANION EXCHANGE PROTEIN"/>
    <property type="match status" value="1"/>
</dbReference>
<sequence>MESIVSGAVVGCLYALFSGQPLTIMGSTGPVLVFESIIFRLCTSWRWAYLSFRFWIGMWTALLLLIMVAFDLSALVRFITRFTEESFALLIALIFIVEAFQKTYAISKVYPVNLYVAV</sequence>
<evidence type="ECO:0000313" key="7">
    <source>
        <dbReference type="EMBL" id="VDN16779.1"/>
    </source>
</evidence>
<evidence type="ECO:0000256" key="4">
    <source>
        <dbReference type="ARBA" id="ARBA00023136"/>
    </source>
</evidence>
<dbReference type="AlphaFoldDB" id="A0A3P7P8Z4"/>
<gene>
    <name evidence="7" type="ORF">DILT_LOCUS12610</name>
</gene>
<dbReference type="Proteomes" id="UP000281553">
    <property type="component" value="Unassembled WGS sequence"/>
</dbReference>
<dbReference type="GO" id="GO:0008510">
    <property type="term" value="F:sodium:bicarbonate symporter activity"/>
    <property type="evidence" value="ECO:0007669"/>
    <property type="project" value="TreeGrafter"/>
</dbReference>